<dbReference type="RefSeq" id="YP_010800908.1">
    <property type="nucleotide sequence ID" value="NC_076916.1"/>
</dbReference>
<keyword evidence="1" id="KW-0812">Transmembrane</keyword>
<evidence type="ECO:0000313" key="2">
    <source>
        <dbReference type="EMBL" id="UCU83238.1"/>
    </source>
</evidence>
<sequence length="596" mass="65693">MGGAIAGVIFVSVWIISTTHSVEVLVGDKGKQRKTIDFKADIKSAVVFPRWGLLLKPQREMVLTNGHIVIPVTVELGHGAPDISSCGADVYNNITGVLFEKVARLNARSLEVMGELERIGTGSGLISEHPRTKRSLAIALMIGKTLASVVSGGWKIYNALSRGRELRELRDDLAAMDKRVSSRLSHQDSRIRALKKILFTWHGDYERTLSGFRLFAKNIACDLGKLEAEVQVGRWAERWDRVITSLMIQPLNNHLVGGLFQHDMLSGVFDHLDSTYGPSNPFSSCPECTLATMTVSHVGGTPTSMNLALELPNMVERQSYLVMEPSYYPVRVGDGVDFIGHMERTLVVKDGRGYSLDTTHCEGSRSMMTCDVSVVNMRSLGSVKEWNLDSEITMRSTPVDPQYWLSYPMYDSLLVYAAADGTCRVKRKTGQYMTLPQGLQQLSSSDGDFAECGGYTVHVPQGAQMTPLSVYGSPPVLRSLDYHEQVAVKAGALSGQLLQDVLDDDKTSEAYDMYMSDNRGQGRVIAANQAICLVLLLVVIGVVIWLLKNRKIIRDWWAGVGLFGLTLHGILRRRKNAQTSHQTANTAMGTELAPLN</sequence>
<reference evidence="2 3" key="1">
    <citation type="submission" date="2020-10" db="EMBL/GenBank/DDBJ databases">
        <authorList>
            <person name="Melanie H.M."/>
            <person name="Koch M.C."/>
            <person name="Rupp M."/>
            <person name="Schmidt-Posthaus H."/>
            <person name="Seuberlich T."/>
        </authorList>
    </citation>
    <scope>NUCLEOTIDE SEQUENCE [LARGE SCALE GENOMIC DNA]</scope>
    <source>
        <strain evidence="2 3">CH17</strain>
    </source>
</reference>
<feature type="transmembrane region" description="Helical" evidence="1">
    <location>
        <begin position="553"/>
        <end position="571"/>
    </location>
</feature>
<protein>
    <submittedName>
        <fullName evidence="2">Glycoprotein</fullName>
    </submittedName>
</protein>
<dbReference type="EMBL" id="MW093492">
    <property type="protein sequence ID" value="UCU83238.1"/>
    <property type="molecule type" value="Viral_cRNA"/>
</dbReference>
<feature type="transmembrane region" description="Helical" evidence="1">
    <location>
        <begin position="524"/>
        <end position="547"/>
    </location>
</feature>
<dbReference type="GeneID" id="80539565"/>
<keyword evidence="1" id="KW-1133">Transmembrane helix</keyword>
<organism evidence="2 3">
    <name type="scientific">Kander virus</name>
    <dbReference type="NCBI Taxonomy" id="2883639"/>
    <lineage>
        <taxon>Viruses</taxon>
        <taxon>Riboviria</taxon>
        <taxon>Orthornavirae</taxon>
        <taxon>Negarnaviricota</taxon>
        <taxon>Haploviricotina</taxon>
        <taxon>Monjiviricetes</taxon>
        <taxon>Mononegavirales</taxon>
        <taxon>Filoviridae</taxon>
        <taxon>Thamnovirus</taxon>
        <taxon>Thamnovirus kanderense</taxon>
    </lineage>
</organism>
<accession>A0ABY3P9I9</accession>
<dbReference type="Proteomes" id="UP000830135">
    <property type="component" value="Segment"/>
</dbReference>
<evidence type="ECO:0000313" key="3">
    <source>
        <dbReference type="Proteomes" id="UP000830135"/>
    </source>
</evidence>
<keyword evidence="1" id="KW-0472">Membrane</keyword>
<evidence type="ECO:0000256" key="1">
    <source>
        <dbReference type="SAM" id="Phobius"/>
    </source>
</evidence>
<proteinExistence type="predicted"/>
<name>A0ABY3P9I9_9MONO</name>
<keyword evidence="3" id="KW-1185">Reference proteome</keyword>